<keyword evidence="4 6" id="KW-1133">Transmembrane helix</keyword>
<keyword evidence="3 6" id="KW-0812">Transmembrane</keyword>
<evidence type="ECO:0000256" key="3">
    <source>
        <dbReference type="ARBA" id="ARBA00022692"/>
    </source>
</evidence>
<evidence type="ECO:0008006" key="8">
    <source>
        <dbReference type="Google" id="ProtNLM"/>
    </source>
</evidence>
<evidence type="ECO:0000256" key="1">
    <source>
        <dbReference type="ARBA" id="ARBA00004141"/>
    </source>
</evidence>
<name>A0A644W051_9ZZZZ</name>
<feature type="transmembrane region" description="Helical" evidence="6">
    <location>
        <begin position="72"/>
        <end position="100"/>
    </location>
</feature>
<dbReference type="Pfam" id="PF01594">
    <property type="entry name" value="AI-2E_transport"/>
    <property type="match status" value="1"/>
</dbReference>
<feature type="transmembrane region" description="Helical" evidence="6">
    <location>
        <begin position="322"/>
        <end position="355"/>
    </location>
</feature>
<feature type="transmembrane region" description="Helical" evidence="6">
    <location>
        <begin position="42"/>
        <end position="60"/>
    </location>
</feature>
<evidence type="ECO:0000313" key="7">
    <source>
        <dbReference type="EMBL" id="MPL96876.1"/>
    </source>
</evidence>
<sequence length="388" mass="42649">MGEGDMLTEDGTYGRKARGWFLPFLIIFMAMAYLSYLVSLPLLAPLAWSALLSFIVYPLFSRMRPIMTFSRSGNVPAAIATGGIVLLIVLPTVFAGYVAAREGMKLFESFSGWLSNADLSGEFDLSSLLPPFAAEKLRSWGEEYPMVASMAEQARDWFATHAVTVFRKVLGSTLTVAYYLAVIVVSCFFLIRDGSLIIGYLKDILPLREEERDAFFRRAKEVLQAVVYGVIVTAFVQGVLGAAGWWYAGLDSPMFFGALMMLLAMIPFVGTALLWGPAGIYLLYAGNVGDGVFLLLWGIFVVSMADNLLRPLFISGGGKVHLLIVFIGVLGGLAAWGFLGLFMGPLVICLFAFLLESYRIMWKAYLEGKTKNTGCRPDKTNPLREGKD</sequence>
<evidence type="ECO:0000256" key="6">
    <source>
        <dbReference type="SAM" id="Phobius"/>
    </source>
</evidence>
<evidence type="ECO:0000256" key="5">
    <source>
        <dbReference type="ARBA" id="ARBA00023136"/>
    </source>
</evidence>
<feature type="transmembrane region" description="Helical" evidence="6">
    <location>
        <begin position="254"/>
        <end position="275"/>
    </location>
</feature>
<evidence type="ECO:0000256" key="2">
    <source>
        <dbReference type="ARBA" id="ARBA00009773"/>
    </source>
</evidence>
<organism evidence="7">
    <name type="scientific">bioreactor metagenome</name>
    <dbReference type="NCBI Taxonomy" id="1076179"/>
    <lineage>
        <taxon>unclassified sequences</taxon>
        <taxon>metagenomes</taxon>
        <taxon>ecological metagenomes</taxon>
    </lineage>
</organism>
<gene>
    <name evidence="7" type="ORF">SDC9_43060</name>
</gene>
<proteinExistence type="inferred from homology"/>
<accession>A0A644W051</accession>
<dbReference type="InterPro" id="IPR002549">
    <property type="entry name" value="AI-2E-like"/>
</dbReference>
<dbReference type="AlphaFoldDB" id="A0A644W051"/>
<reference evidence="7" key="1">
    <citation type="submission" date="2019-08" db="EMBL/GenBank/DDBJ databases">
        <authorList>
            <person name="Kucharzyk K."/>
            <person name="Murdoch R.W."/>
            <person name="Higgins S."/>
            <person name="Loffler F."/>
        </authorList>
    </citation>
    <scope>NUCLEOTIDE SEQUENCE</scope>
</reference>
<feature type="transmembrane region" description="Helical" evidence="6">
    <location>
        <begin position="20"/>
        <end position="36"/>
    </location>
</feature>
<feature type="transmembrane region" description="Helical" evidence="6">
    <location>
        <begin position="222"/>
        <end position="248"/>
    </location>
</feature>
<comment type="caution">
    <text evidence="7">The sequence shown here is derived from an EMBL/GenBank/DDBJ whole genome shotgun (WGS) entry which is preliminary data.</text>
</comment>
<protein>
    <recommendedName>
        <fullName evidence="8">Transport protein YdiK</fullName>
    </recommendedName>
</protein>
<comment type="similarity">
    <text evidence="2">Belongs to the autoinducer-2 exporter (AI-2E) (TC 2.A.86) family.</text>
</comment>
<dbReference type="GO" id="GO:0016020">
    <property type="term" value="C:membrane"/>
    <property type="evidence" value="ECO:0007669"/>
    <property type="project" value="UniProtKB-SubCell"/>
</dbReference>
<dbReference type="PANTHER" id="PTHR21716">
    <property type="entry name" value="TRANSMEMBRANE PROTEIN"/>
    <property type="match status" value="1"/>
</dbReference>
<keyword evidence="5 6" id="KW-0472">Membrane</keyword>
<dbReference type="EMBL" id="VSSQ01000530">
    <property type="protein sequence ID" value="MPL96876.1"/>
    <property type="molecule type" value="Genomic_DNA"/>
</dbReference>
<evidence type="ECO:0000256" key="4">
    <source>
        <dbReference type="ARBA" id="ARBA00022989"/>
    </source>
</evidence>
<dbReference type="PANTHER" id="PTHR21716:SF4">
    <property type="entry name" value="TRANSMEMBRANE PROTEIN 245"/>
    <property type="match status" value="1"/>
</dbReference>
<feature type="transmembrane region" description="Helical" evidence="6">
    <location>
        <begin position="176"/>
        <end position="201"/>
    </location>
</feature>
<comment type="subcellular location">
    <subcellularLocation>
        <location evidence="1">Membrane</location>
        <topology evidence="1">Multi-pass membrane protein</topology>
    </subcellularLocation>
</comment>